<keyword evidence="3" id="KW-1185">Reference proteome</keyword>
<evidence type="ECO:0000313" key="3">
    <source>
        <dbReference type="Proteomes" id="UP000317291"/>
    </source>
</evidence>
<organism evidence="2 3">
    <name type="scientific">Tsukamurella asaccharolytica</name>
    <dbReference type="NCBI Taxonomy" id="2592067"/>
    <lineage>
        <taxon>Bacteria</taxon>
        <taxon>Bacillati</taxon>
        <taxon>Actinomycetota</taxon>
        <taxon>Actinomycetes</taxon>
        <taxon>Mycobacteriales</taxon>
        <taxon>Tsukamurellaceae</taxon>
        <taxon>Tsukamurella</taxon>
    </lineage>
</organism>
<dbReference type="EMBL" id="VIGW01000002">
    <property type="protein sequence ID" value="TWS20561.1"/>
    <property type="molecule type" value="Genomic_DNA"/>
</dbReference>
<evidence type="ECO:0000256" key="1">
    <source>
        <dbReference type="SAM" id="MobiDB-lite"/>
    </source>
</evidence>
<evidence type="ECO:0008006" key="4">
    <source>
        <dbReference type="Google" id="ProtNLM"/>
    </source>
</evidence>
<dbReference type="Proteomes" id="UP000317291">
    <property type="component" value="Unassembled WGS sequence"/>
</dbReference>
<sequence length="205" mass="20864">MRRRGDSTTSSSSPEAPRDAPPVDGAKALAQAEVPAGLTVATVPADTAFQSAMQSVGQVQAAAITPAACKDKNVAAQQELLDTVKFGVQQSLSADNVVKFGVTLLPSSARLSAFEAAGTGECASISFGEALTQTTVRKDLPAGISGAQGFVFEIARTTNGQTARSASAYFTKNGVLAMVNANPGADGAVDTATFDEVVKRVAAKL</sequence>
<evidence type="ECO:0000313" key="2">
    <source>
        <dbReference type="EMBL" id="TWS20561.1"/>
    </source>
</evidence>
<accession>A0A5C5REP5</accession>
<dbReference type="RefSeq" id="WP_146559781.1">
    <property type="nucleotide sequence ID" value="NZ_VIGW01000002.1"/>
</dbReference>
<dbReference type="AlphaFoldDB" id="A0A5C5REP5"/>
<protein>
    <recommendedName>
        <fullName evidence="4">DUF5642 domain-containing protein</fullName>
    </recommendedName>
</protein>
<proteinExistence type="predicted"/>
<dbReference type="OrthoDB" id="4773941at2"/>
<gene>
    <name evidence="2" type="ORF">FK529_04240</name>
</gene>
<comment type="caution">
    <text evidence="2">The sequence shown here is derived from an EMBL/GenBank/DDBJ whole genome shotgun (WGS) entry which is preliminary data.</text>
</comment>
<reference evidence="2 3" key="1">
    <citation type="submission" date="2019-06" db="EMBL/GenBank/DDBJ databases">
        <title>Tsukamurella conjunctivitidis sp. nov., Tsukamurella assacharolytica sp. nov. and Tsukamurella sputae sp. nov. isolated from patients with conjunctivitis, bacteraemia (lymphoma) and respiratory infection (sputum) in Hong Kong.</title>
        <authorList>
            <person name="Teng J.L.L."/>
            <person name="Lee H.H."/>
            <person name="Fong J.Y.H."/>
            <person name="Fok K.M.N."/>
            <person name="Lau S.K.P."/>
            <person name="Woo P.C.Y."/>
        </authorList>
    </citation>
    <scope>NUCLEOTIDE SEQUENCE [LARGE SCALE GENOMIC DNA]</scope>
    <source>
        <strain evidence="2 3">HKU71</strain>
    </source>
</reference>
<feature type="region of interest" description="Disordered" evidence="1">
    <location>
        <begin position="1"/>
        <end position="24"/>
    </location>
</feature>
<name>A0A5C5REP5_9ACTN</name>